<evidence type="ECO:0008006" key="5">
    <source>
        <dbReference type="Google" id="ProtNLM"/>
    </source>
</evidence>
<dbReference type="GO" id="GO:0006412">
    <property type="term" value="P:translation"/>
    <property type="evidence" value="ECO:0007669"/>
    <property type="project" value="InterPro"/>
</dbReference>
<name>X1N9T5_9ZZZZ</name>
<comment type="caution">
    <text evidence="4">The sequence shown here is derived from an EMBL/GenBank/DDBJ whole genome shotgun (WGS) entry which is preliminary data.</text>
</comment>
<dbReference type="GO" id="GO:0022625">
    <property type="term" value="C:cytosolic large ribosomal subunit"/>
    <property type="evidence" value="ECO:0007669"/>
    <property type="project" value="TreeGrafter"/>
</dbReference>
<keyword evidence="3" id="KW-0687">Ribonucleoprotein</keyword>
<dbReference type="InterPro" id="IPR036373">
    <property type="entry name" value="Ribosomal_bL17_sf"/>
</dbReference>
<keyword evidence="2" id="KW-0689">Ribosomal protein</keyword>
<comment type="similarity">
    <text evidence="1">Belongs to the bacterial ribosomal protein bL17 family.</text>
</comment>
<dbReference type="HAMAP" id="MF_01368">
    <property type="entry name" value="Ribosomal_bL17"/>
    <property type="match status" value="1"/>
</dbReference>
<evidence type="ECO:0000256" key="1">
    <source>
        <dbReference type="ARBA" id="ARBA00008777"/>
    </source>
</evidence>
<evidence type="ECO:0000256" key="3">
    <source>
        <dbReference type="ARBA" id="ARBA00023274"/>
    </source>
</evidence>
<reference evidence="4" key="1">
    <citation type="journal article" date="2014" name="Front. Microbiol.">
        <title>High frequency of phylogenetically diverse reductive dehalogenase-homologous genes in deep subseafloor sedimentary metagenomes.</title>
        <authorList>
            <person name="Kawai M."/>
            <person name="Futagami T."/>
            <person name="Toyoda A."/>
            <person name="Takaki Y."/>
            <person name="Nishi S."/>
            <person name="Hori S."/>
            <person name="Arai W."/>
            <person name="Tsubouchi T."/>
            <person name="Morono Y."/>
            <person name="Uchiyama I."/>
            <person name="Ito T."/>
            <person name="Fujiyama A."/>
            <person name="Inagaki F."/>
            <person name="Takami H."/>
        </authorList>
    </citation>
    <scope>NUCLEOTIDE SEQUENCE</scope>
    <source>
        <strain evidence="4">Expedition CK06-06</strain>
    </source>
</reference>
<evidence type="ECO:0000313" key="4">
    <source>
        <dbReference type="EMBL" id="GAI23595.1"/>
    </source>
</evidence>
<dbReference type="Pfam" id="PF01196">
    <property type="entry name" value="Ribosomal_L17"/>
    <property type="match status" value="1"/>
</dbReference>
<dbReference type="PANTHER" id="PTHR14413:SF16">
    <property type="entry name" value="LARGE RIBOSOMAL SUBUNIT PROTEIN BL17M"/>
    <property type="match status" value="1"/>
</dbReference>
<dbReference type="GO" id="GO:0003735">
    <property type="term" value="F:structural constituent of ribosome"/>
    <property type="evidence" value="ECO:0007669"/>
    <property type="project" value="InterPro"/>
</dbReference>
<gene>
    <name evidence="4" type="ORF">S06H3_37442</name>
</gene>
<proteinExistence type="inferred from homology"/>
<protein>
    <recommendedName>
        <fullName evidence="5">50S ribosomal protein L17</fullName>
    </recommendedName>
</protein>
<dbReference type="SUPFAM" id="SSF64263">
    <property type="entry name" value="Prokaryotic ribosomal protein L17"/>
    <property type="match status" value="1"/>
</dbReference>
<dbReference type="NCBIfam" id="TIGR00059">
    <property type="entry name" value="L17"/>
    <property type="match status" value="1"/>
</dbReference>
<dbReference type="Gene3D" id="3.90.1030.10">
    <property type="entry name" value="Ribosomal protein L17"/>
    <property type="match status" value="1"/>
</dbReference>
<dbReference type="EMBL" id="BARV01022751">
    <property type="protein sequence ID" value="GAI23595.1"/>
    <property type="molecule type" value="Genomic_DNA"/>
</dbReference>
<organism evidence="4">
    <name type="scientific">marine sediment metagenome</name>
    <dbReference type="NCBI Taxonomy" id="412755"/>
    <lineage>
        <taxon>unclassified sequences</taxon>
        <taxon>metagenomes</taxon>
        <taxon>ecological metagenomes</taxon>
    </lineage>
</organism>
<evidence type="ECO:0000256" key="2">
    <source>
        <dbReference type="ARBA" id="ARBA00022980"/>
    </source>
</evidence>
<dbReference type="PANTHER" id="PTHR14413">
    <property type="entry name" value="RIBOSOMAL PROTEIN L17"/>
    <property type="match status" value="1"/>
</dbReference>
<dbReference type="AlphaFoldDB" id="X1N9T5"/>
<accession>X1N9T5</accession>
<dbReference type="InterPro" id="IPR000456">
    <property type="entry name" value="Ribosomal_bL17"/>
</dbReference>
<sequence>MRKRKQGRKLSRKRDQRQALLKAEISALLSREKIKTTEAKAKEVSEISEKFITRAKKGDLSSRRLLAKFFSPEIVIKLFKEIGPRYKERKGGYTRIIKLGPRKSDGAKIAIIELVK</sequence>